<evidence type="ECO:0000256" key="8">
    <source>
        <dbReference type="RuleBase" id="RU060637"/>
    </source>
</evidence>
<comment type="function">
    <text evidence="8">Claudins function as major constituents of the tight junction complexes that regulate the permeability of epithelia.</text>
</comment>
<keyword evidence="3 8" id="KW-1003">Cell membrane</keyword>
<accession>A0A4V6ANY3</accession>
<feature type="chain" id="PRO_5020891768" description="Claudin" evidence="9">
    <location>
        <begin position="24"/>
        <end position="186"/>
    </location>
</feature>
<dbReference type="Pfam" id="PF00822">
    <property type="entry name" value="PMP22_Claudin"/>
    <property type="match status" value="1"/>
</dbReference>
<feature type="transmembrane region" description="Helical" evidence="8">
    <location>
        <begin position="135"/>
        <end position="156"/>
    </location>
</feature>
<protein>
    <recommendedName>
        <fullName evidence="8">Claudin</fullName>
    </recommendedName>
</protein>
<dbReference type="GO" id="GO:0005198">
    <property type="term" value="F:structural molecule activity"/>
    <property type="evidence" value="ECO:0007669"/>
    <property type="project" value="InterPro"/>
</dbReference>
<feature type="signal peptide" evidence="9">
    <location>
        <begin position="1"/>
        <end position="23"/>
    </location>
</feature>
<dbReference type="InterPro" id="IPR004031">
    <property type="entry name" value="PMP22/EMP/MP20/Claudin"/>
</dbReference>
<keyword evidence="11" id="KW-1185">Reference proteome</keyword>
<evidence type="ECO:0000256" key="5">
    <source>
        <dbReference type="ARBA" id="ARBA00022949"/>
    </source>
</evidence>
<evidence type="ECO:0000256" key="7">
    <source>
        <dbReference type="ARBA" id="ARBA00023136"/>
    </source>
</evidence>
<comment type="similarity">
    <text evidence="1 8">Belongs to the claudin family.</text>
</comment>
<evidence type="ECO:0000256" key="4">
    <source>
        <dbReference type="ARBA" id="ARBA00022692"/>
    </source>
</evidence>
<dbReference type="GO" id="GO:0005923">
    <property type="term" value="C:bicellular tight junction"/>
    <property type="evidence" value="ECO:0007669"/>
    <property type="project" value="UniProtKB-SubCell"/>
</dbReference>
<feature type="transmembrane region" description="Helical" evidence="8">
    <location>
        <begin position="75"/>
        <end position="98"/>
    </location>
</feature>
<keyword evidence="4 8" id="KW-0812">Transmembrane</keyword>
<keyword evidence="6 8" id="KW-1133">Transmembrane helix</keyword>
<name>A0A4V6ANY3_COLLU</name>
<evidence type="ECO:0000256" key="2">
    <source>
        <dbReference type="ARBA" id="ARBA00022427"/>
    </source>
</evidence>
<evidence type="ECO:0000256" key="1">
    <source>
        <dbReference type="ARBA" id="ARBA00008295"/>
    </source>
</evidence>
<evidence type="ECO:0000256" key="6">
    <source>
        <dbReference type="ARBA" id="ARBA00022989"/>
    </source>
</evidence>
<feature type="transmembrane region" description="Helical" evidence="8">
    <location>
        <begin position="110"/>
        <end position="129"/>
    </location>
</feature>
<evidence type="ECO:0000256" key="9">
    <source>
        <dbReference type="SAM" id="SignalP"/>
    </source>
</evidence>
<gene>
    <name evidence="10" type="ORF">D9C73_008725</name>
</gene>
<dbReference type="GO" id="GO:0005886">
    <property type="term" value="C:plasma membrane"/>
    <property type="evidence" value="ECO:0007669"/>
    <property type="project" value="UniProtKB-SubCell"/>
</dbReference>
<dbReference type="STRING" id="240159.A0A4V6ANY3"/>
<comment type="caution">
    <text evidence="8">Lacks conserved residue(s) required for the propagation of feature annotation.</text>
</comment>
<evidence type="ECO:0000313" key="10">
    <source>
        <dbReference type="EMBL" id="TKS74642.1"/>
    </source>
</evidence>
<dbReference type="Proteomes" id="UP000298787">
    <property type="component" value="Chromosome 8"/>
</dbReference>
<dbReference type="PANTHER" id="PTHR12002">
    <property type="entry name" value="CLAUDIN"/>
    <property type="match status" value="1"/>
</dbReference>
<dbReference type="InterPro" id="IPR017974">
    <property type="entry name" value="Claudin_CS"/>
</dbReference>
<comment type="subcellular location">
    <subcellularLocation>
        <location evidence="8">Cell junction</location>
        <location evidence="8">Tight junction</location>
    </subcellularLocation>
    <subcellularLocation>
        <location evidence="8">Cell membrane</location>
        <topology evidence="8">Multi-pass membrane protein</topology>
    </subcellularLocation>
</comment>
<dbReference type="PROSITE" id="PS01346">
    <property type="entry name" value="CLAUDIN"/>
    <property type="match status" value="1"/>
</dbReference>
<keyword evidence="7 8" id="KW-0472">Membrane</keyword>
<sequence length="186" mass="19988">MASSGLQLLGFFLTLVGLAATLGATLMVEWKKEGKTNYIYEGLWASCHESGHDTVSCEYHDSVLELHVEFLVTRVVMLLSILLSSVALLISIVGMKCTHFMDGRPKGKSATAMAGGILFMIAGLMTISVTSCFEFGIAVYVSWAGGILTMAGGALLSCRRCWRTRDSESISGNGLFPASNQNSNYV</sequence>
<keyword evidence="2 8" id="KW-0796">Tight junction</keyword>
<keyword evidence="5 8" id="KW-0965">Cell junction</keyword>
<dbReference type="AlphaFoldDB" id="A0A4V6ANY3"/>
<dbReference type="InterPro" id="IPR006187">
    <property type="entry name" value="Claudin"/>
</dbReference>
<organism evidence="10 11">
    <name type="scientific">Collichthys lucidus</name>
    <name type="common">Big head croaker</name>
    <name type="synonym">Sciaena lucida</name>
    <dbReference type="NCBI Taxonomy" id="240159"/>
    <lineage>
        <taxon>Eukaryota</taxon>
        <taxon>Metazoa</taxon>
        <taxon>Chordata</taxon>
        <taxon>Craniata</taxon>
        <taxon>Vertebrata</taxon>
        <taxon>Euteleostomi</taxon>
        <taxon>Actinopterygii</taxon>
        <taxon>Neopterygii</taxon>
        <taxon>Teleostei</taxon>
        <taxon>Neoteleostei</taxon>
        <taxon>Acanthomorphata</taxon>
        <taxon>Eupercaria</taxon>
        <taxon>Sciaenidae</taxon>
        <taxon>Collichthys</taxon>
    </lineage>
</organism>
<reference evidence="10 11" key="1">
    <citation type="submission" date="2019-01" db="EMBL/GenBank/DDBJ databases">
        <title>Genome Assembly of Collichthys lucidus.</title>
        <authorList>
            <person name="Cai M."/>
            <person name="Xiao S."/>
        </authorList>
    </citation>
    <scope>NUCLEOTIDE SEQUENCE [LARGE SCALE GENOMIC DNA]</scope>
    <source>
        <strain evidence="10">JT15FE1705JMU</strain>
        <tissue evidence="10">Muscle</tissue>
    </source>
</reference>
<keyword evidence="9" id="KW-0732">Signal</keyword>
<proteinExistence type="inferred from homology"/>
<dbReference type="EMBL" id="CM014085">
    <property type="protein sequence ID" value="TKS74642.1"/>
    <property type="molecule type" value="Genomic_DNA"/>
</dbReference>
<dbReference type="Gene3D" id="1.20.140.150">
    <property type="match status" value="1"/>
</dbReference>
<evidence type="ECO:0000256" key="3">
    <source>
        <dbReference type="ARBA" id="ARBA00022475"/>
    </source>
</evidence>
<dbReference type="PRINTS" id="PR01077">
    <property type="entry name" value="CLAUDIN"/>
</dbReference>
<evidence type="ECO:0000313" key="11">
    <source>
        <dbReference type="Proteomes" id="UP000298787"/>
    </source>
</evidence>